<dbReference type="InterPro" id="IPR029044">
    <property type="entry name" value="Nucleotide-diphossugar_trans"/>
</dbReference>
<comment type="function">
    <text evidence="5">Guanylyltransferase that catalyzes the activation of phosphoenolpyruvate (PEP) as enolpyruvoyl-2-diphospho-5'-guanosine, via the condensation of PEP with GTP. It is involved in the biosynthesis of coenzyme F420, a hydride carrier cofactor.</text>
</comment>
<dbReference type="Gene3D" id="3.90.550.10">
    <property type="entry name" value="Spore Coat Polysaccharide Biosynthesis Protein SpsA, Chain A"/>
    <property type="match status" value="1"/>
</dbReference>
<feature type="binding site" evidence="5">
    <location>
        <position position="142"/>
    </location>
    <ligand>
        <name>phosphoenolpyruvate</name>
        <dbReference type="ChEBI" id="CHEBI:58702"/>
    </ligand>
</feature>
<dbReference type="PANTHER" id="PTHR40392:SF1">
    <property type="entry name" value="2-PHOSPHO-L-LACTATE GUANYLYLTRANSFERASE"/>
    <property type="match status" value="1"/>
</dbReference>
<gene>
    <name evidence="6" type="primary">cofC</name>
    <name evidence="5" type="synonym">fbiD</name>
    <name evidence="6" type="ORF">O4J56_16635</name>
</gene>
<dbReference type="Pfam" id="PF01983">
    <property type="entry name" value="CofC"/>
    <property type="match status" value="1"/>
</dbReference>
<evidence type="ECO:0000313" key="6">
    <source>
        <dbReference type="EMBL" id="MDA2812273.1"/>
    </source>
</evidence>
<dbReference type="EMBL" id="JAQFWQ010000046">
    <property type="protein sequence ID" value="MDA2812273.1"/>
    <property type="molecule type" value="Genomic_DNA"/>
</dbReference>
<protein>
    <recommendedName>
        <fullName evidence="5">Phosphoenolpyruvate guanylyltransferase</fullName>
        <shortName evidence="5">PEP guanylyltransferase</shortName>
        <ecNumber evidence="5">2.7.7.105</ecNumber>
    </recommendedName>
</protein>
<keyword evidence="7" id="KW-1185">Reference proteome</keyword>
<evidence type="ECO:0000313" key="7">
    <source>
        <dbReference type="Proteomes" id="UP001527866"/>
    </source>
</evidence>
<keyword evidence="4 5" id="KW-0342">GTP-binding</keyword>
<dbReference type="PANTHER" id="PTHR40392">
    <property type="entry name" value="2-PHOSPHO-L-LACTATE GUANYLYLTRANSFERASE"/>
    <property type="match status" value="1"/>
</dbReference>
<organism evidence="6 7">
    <name type="scientific">Nocardiopsis endophytica</name>
    <dbReference type="NCBI Taxonomy" id="3018445"/>
    <lineage>
        <taxon>Bacteria</taxon>
        <taxon>Bacillati</taxon>
        <taxon>Actinomycetota</taxon>
        <taxon>Actinomycetes</taxon>
        <taxon>Streptosporangiales</taxon>
        <taxon>Nocardiopsidaceae</taxon>
        <taxon>Nocardiopsis</taxon>
    </lineage>
</organism>
<feature type="binding site" evidence="5">
    <location>
        <position position="161"/>
    </location>
    <ligand>
        <name>phosphoenolpyruvate</name>
        <dbReference type="ChEBI" id="CHEBI:58702"/>
    </ligand>
</feature>
<dbReference type="SUPFAM" id="SSF53448">
    <property type="entry name" value="Nucleotide-diphospho-sugar transferases"/>
    <property type="match status" value="1"/>
</dbReference>
<keyword evidence="1 5" id="KW-0808">Transferase</keyword>
<dbReference type="EC" id="2.7.7.105" evidence="5"/>
<dbReference type="InterPro" id="IPR002835">
    <property type="entry name" value="CofC"/>
</dbReference>
<dbReference type="RefSeq" id="WP_270686785.1">
    <property type="nucleotide sequence ID" value="NZ_JAQFWQ010000046.1"/>
</dbReference>
<reference evidence="6 7" key="1">
    <citation type="submission" date="2023-01" db="EMBL/GenBank/DDBJ databases">
        <title>Draft genome sequence of Nocardiopsis sp. RSe5-2 isolated from halophytes.</title>
        <authorList>
            <person name="Duangmal K."/>
            <person name="Chantavorakit T."/>
        </authorList>
    </citation>
    <scope>NUCLEOTIDE SEQUENCE [LARGE SCALE GENOMIC DNA]</scope>
    <source>
        <strain evidence="6 7">RSe5-2</strain>
    </source>
</reference>
<comment type="caution">
    <text evidence="5">Lacks conserved residue(s) required for the propagation of feature annotation.</text>
</comment>
<dbReference type="GO" id="GO:0043814">
    <property type="term" value="F:phospholactate guanylyltransferase activity"/>
    <property type="evidence" value="ECO:0007669"/>
    <property type="project" value="UniProtKB-EC"/>
</dbReference>
<comment type="catalytic activity">
    <reaction evidence="5">
        <text>phosphoenolpyruvate + GTP + H(+) = enolpyruvoyl-2-diphospho-5'-guanosine + diphosphate</text>
        <dbReference type="Rhea" id="RHEA:30519"/>
        <dbReference type="ChEBI" id="CHEBI:15378"/>
        <dbReference type="ChEBI" id="CHEBI:33019"/>
        <dbReference type="ChEBI" id="CHEBI:37565"/>
        <dbReference type="ChEBI" id="CHEBI:58702"/>
        <dbReference type="ChEBI" id="CHEBI:143701"/>
        <dbReference type="EC" id="2.7.7.105"/>
    </reaction>
</comment>
<proteinExistence type="inferred from homology"/>
<dbReference type="NCBIfam" id="TIGR03552">
    <property type="entry name" value="F420_cofC"/>
    <property type="match status" value="1"/>
</dbReference>
<dbReference type="Proteomes" id="UP001527866">
    <property type="component" value="Unassembled WGS sequence"/>
</dbReference>
<evidence type="ECO:0000256" key="5">
    <source>
        <dbReference type="HAMAP-Rule" id="MF_02114"/>
    </source>
</evidence>
<comment type="similarity">
    <text evidence="5">Belongs to the CofC family.</text>
</comment>
<comment type="caution">
    <text evidence="6">The sequence shown here is derived from an EMBL/GenBank/DDBJ whole genome shotgun (WGS) entry which is preliminary data.</text>
</comment>
<comment type="pathway">
    <text evidence="5">Cofactor biosynthesis; coenzyme F420 biosynthesis.</text>
</comment>
<dbReference type="HAMAP" id="MF_02114">
    <property type="entry name" value="CofC"/>
    <property type="match status" value="1"/>
</dbReference>
<evidence type="ECO:0000256" key="3">
    <source>
        <dbReference type="ARBA" id="ARBA00022741"/>
    </source>
</evidence>
<accession>A0ABT4U5Q3</accession>
<keyword evidence="3 5" id="KW-0547">Nucleotide-binding</keyword>
<evidence type="ECO:0000256" key="2">
    <source>
        <dbReference type="ARBA" id="ARBA00022695"/>
    </source>
</evidence>
<keyword evidence="2 5" id="KW-0548">Nucleotidyltransferase</keyword>
<evidence type="ECO:0000256" key="4">
    <source>
        <dbReference type="ARBA" id="ARBA00023134"/>
    </source>
</evidence>
<sequence length="212" mass="21847">MTWSVLVPVKPLEGAKTRLVGPDDGPDDAARAELALAFACDTVMAAAACPRVGLVFAVTDDRRAHEALGALGARIIDGEPGGGLNPALAHGAARARAVRPDEGVCAVSADLPALRPDELDRVLADAGLHARSFAADAQGVGTTLYAAAPGASFLPAFEGRSRMRHRSLGTVEILRTDVPGLRRDVDTRTDLALARALGVGPHTAKALGRLGL</sequence>
<evidence type="ECO:0000256" key="1">
    <source>
        <dbReference type="ARBA" id="ARBA00022679"/>
    </source>
</evidence>
<name>A0ABT4U5Q3_9ACTN</name>